<dbReference type="InterPro" id="IPR023393">
    <property type="entry name" value="START-like_dom_sf"/>
</dbReference>
<organism evidence="2 3">
    <name type="scientific">Stylosanthes scabra</name>
    <dbReference type="NCBI Taxonomy" id="79078"/>
    <lineage>
        <taxon>Eukaryota</taxon>
        <taxon>Viridiplantae</taxon>
        <taxon>Streptophyta</taxon>
        <taxon>Embryophyta</taxon>
        <taxon>Tracheophyta</taxon>
        <taxon>Spermatophyta</taxon>
        <taxon>Magnoliopsida</taxon>
        <taxon>eudicotyledons</taxon>
        <taxon>Gunneridae</taxon>
        <taxon>Pentapetalae</taxon>
        <taxon>rosids</taxon>
        <taxon>fabids</taxon>
        <taxon>Fabales</taxon>
        <taxon>Fabaceae</taxon>
        <taxon>Papilionoideae</taxon>
        <taxon>50 kb inversion clade</taxon>
        <taxon>dalbergioids sensu lato</taxon>
        <taxon>Dalbergieae</taxon>
        <taxon>Pterocarpus clade</taxon>
        <taxon>Stylosanthes</taxon>
    </lineage>
</organism>
<dbReference type="InterPro" id="IPR000916">
    <property type="entry name" value="Bet_v_I/MLP"/>
</dbReference>
<keyword evidence="3" id="KW-1185">Reference proteome</keyword>
<dbReference type="Pfam" id="PF00407">
    <property type="entry name" value="Bet_v_1"/>
    <property type="match status" value="1"/>
</dbReference>
<dbReference type="EMBL" id="JASCZI010000050">
    <property type="protein sequence ID" value="MED6107760.1"/>
    <property type="molecule type" value="Genomic_DNA"/>
</dbReference>
<accession>A0ABU6Q840</accession>
<sequence length="128" mass="14871">MDEEEKSLSYKNYDSGQNYKVFNMSVQVTETNNECALVKWTIEYEKINEDANTPWPYSYLEFSGRVCTKLKKARPSFEKLLLRVLKSTLGSQKLGAKVPWLFELPNAKKWLLFFRAGTLDRKALPNPP</sequence>
<comment type="caution">
    <text evidence="2">The sequence shown here is derived from an EMBL/GenBank/DDBJ whole genome shotgun (WGS) entry which is preliminary data.</text>
</comment>
<dbReference type="Gene3D" id="3.30.530.20">
    <property type="match status" value="1"/>
</dbReference>
<protein>
    <recommendedName>
        <fullName evidence="1">Bet v I/Major latex protein domain-containing protein</fullName>
    </recommendedName>
</protein>
<evidence type="ECO:0000313" key="3">
    <source>
        <dbReference type="Proteomes" id="UP001341840"/>
    </source>
</evidence>
<gene>
    <name evidence="2" type="ORF">PIB30_017252</name>
</gene>
<evidence type="ECO:0000259" key="1">
    <source>
        <dbReference type="Pfam" id="PF00407"/>
    </source>
</evidence>
<proteinExistence type="predicted"/>
<evidence type="ECO:0000313" key="2">
    <source>
        <dbReference type="EMBL" id="MED6107760.1"/>
    </source>
</evidence>
<dbReference type="SUPFAM" id="SSF55961">
    <property type="entry name" value="Bet v1-like"/>
    <property type="match status" value="1"/>
</dbReference>
<feature type="domain" description="Bet v I/Major latex protein" evidence="1">
    <location>
        <begin position="2"/>
        <end position="65"/>
    </location>
</feature>
<reference evidence="2 3" key="1">
    <citation type="journal article" date="2023" name="Plants (Basel)">
        <title>Bridging the Gap: Combining Genomics and Transcriptomics Approaches to Understand Stylosanthes scabra, an Orphan Legume from the Brazilian Caatinga.</title>
        <authorList>
            <person name="Ferreira-Neto J.R.C."/>
            <person name="da Silva M.D."/>
            <person name="Binneck E."/>
            <person name="de Melo N.F."/>
            <person name="da Silva R.H."/>
            <person name="de Melo A.L.T.M."/>
            <person name="Pandolfi V."/>
            <person name="Bustamante F.O."/>
            <person name="Brasileiro-Vidal A.C."/>
            <person name="Benko-Iseppon A.M."/>
        </authorList>
    </citation>
    <scope>NUCLEOTIDE SEQUENCE [LARGE SCALE GENOMIC DNA]</scope>
    <source>
        <tissue evidence="2">Leaves</tissue>
    </source>
</reference>
<dbReference type="Proteomes" id="UP001341840">
    <property type="component" value="Unassembled WGS sequence"/>
</dbReference>
<name>A0ABU6Q840_9FABA</name>